<dbReference type="AlphaFoldDB" id="A0A5J9WEV1"/>
<dbReference type="InterPro" id="IPR032675">
    <property type="entry name" value="LRR_dom_sf"/>
</dbReference>
<dbReference type="PANTHER" id="PTHR48059">
    <property type="entry name" value="POLYGALACTURONASE INHIBITOR 1"/>
    <property type="match status" value="1"/>
</dbReference>
<evidence type="ECO:0000256" key="1">
    <source>
        <dbReference type="ARBA" id="ARBA00004196"/>
    </source>
</evidence>
<evidence type="ECO:0000313" key="7">
    <source>
        <dbReference type="EMBL" id="TVU46486.1"/>
    </source>
</evidence>
<dbReference type="InterPro" id="IPR013210">
    <property type="entry name" value="LRR_N_plant-typ"/>
</dbReference>
<gene>
    <name evidence="7" type="ORF">EJB05_06026</name>
</gene>
<reference evidence="7 8" key="1">
    <citation type="journal article" date="2019" name="Sci. Rep.">
        <title>A high-quality genome of Eragrostis curvula grass provides insights into Poaceae evolution and supports new strategies to enhance forage quality.</title>
        <authorList>
            <person name="Carballo J."/>
            <person name="Santos B.A.C.M."/>
            <person name="Zappacosta D."/>
            <person name="Garbus I."/>
            <person name="Selva J.P."/>
            <person name="Gallo C.A."/>
            <person name="Diaz A."/>
            <person name="Albertini E."/>
            <person name="Caccamo M."/>
            <person name="Echenique V."/>
        </authorList>
    </citation>
    <scope>NUCLEOTIDE SEQUENCE [LARGE SCALE GENOMIC DNA]</scope>
    <source>
        <strain evidence="8">cv. Victoria</strain>
        <tissue evidence="7">Leaf</tissue>
    </source>
</reference>
<evidence type="ECO:0000256" key="5">
    <source>
        <dbReference type="SAM" id="SignalP"/>
    </source>
</evidence>
<evidence type="ECO:0000256" key="3">
    <source>
        <dbReference type="ARBA" id="ARBA00022737"/>
    </source>
</evidence>
<evidence type="ECO:0000256" key="4">
    <source>
        <dbReference type="ARBA" id="ARBA00038043"/>
    </source>
</evidence>
<feature type="non-terminal residue" evidence="7">
    <location>
        <position position="1"/>
    </location>
</feature>
<dbReference type="Proteomes" id="UP000324897">
    <property type="component" value="Chromosome 5"/>
</dbReference>
<proteinExistence type="inferred from homology"/>
<dbReference type="Pfam" id="PF00560">
    <property type="entry name" value="LRR_1"/>
    <property type="match status" value="2"/>
</dbReference>
<keyword evidence="8" id="KW-1185">Reference proteome</keyword>
<feature type="chain" id="PRO_5023864955" description="Leucine-rich repeat-containing N-terminal plant-type domain-containing protein" evidence="5">
    <location>
        <begin position="28"/>
        <end position="289"/>
    </location>
</feature>
<keyword evidence="3" id="KW-0677">Repeat</keyword>
<dbReference type="EMBL" id="RWGY01000004">
    <property type="protein sequence ID" value="TVU46486.1"/>
    <property type="molecule type" value="Genomic_DNA"/>
</dbReference>
<sequence>MHLGKKNPRDLMATLLAVLALAAVARGDVAAPATCDKSDTAALLAVKSSLGNPPALSGWNSTASCCAWKGVTCNATSGRVTELTVFALNISSPFPAAVANLTALRSLNLAYNRLFGAIPAFLGPPALPSLTFVRLDGNRLSGTVPPSLAAALDLSLVGNLLAGPLPPAFAAARFNSLDLADNQLAGDASLLFGAGKPLNAVRLSRNRFRFDLGRVELPEALDIFVVDHNLVFGSIPPAAAAKTRKWLAFDVSFNQLCGPIPQGRYTRRFGPRHFAGNKCLCGQPLPPCA</sequence>
<evidence type="ECO:0000313" key="8">
    <source>
        <dbReference type="Proteomes" id="UP000324897"/>
    </source>
</evidence>
<comment type="caution">
    <text evidence="7">The sequence shown here is derived from an EMBL/GenBank/DDBJ whole genome shotgun (WGS) entry which is preliminary data.</text>
</comment>
<feature type="signal peptide" evidence="5">
    <location>
        <begin position="1"/>
        <end position="27"/>
    </location>
</feature>
<organism evidence="7 8">
    <name type="scientific">Eragrostis curvula</name>
    <name type="common">weeping love grass</name>
    <dbReference type="NCBI Taxonomy" id="38414"/>
    <lineage>
        <taxon>Eukaryota</taxon>
        <taxon>Viridiplantae</taxon>
        <taxon>Streptophyta</taxon>
        <taxon>Embryophyta</taxon>
        <taxon>Tracheophyta</taxon>
        <taxon>Spermatophyta</taxon>
        <taxon>Magnoliopsida</taxon>
        <taxon>Liliopsida</taxon>
        <taxon>Poales</taxon>
        <taxon>Poaceae</taxon>
        <taxon>PACMAD clade</taxon>
        <taxon>Chloridoideae</taxon>
        <taxon>Eragrostideae</taxon>
        <taxon>Eragrostidinae</taxon>
        <taxon>Eragrostis</taxon>
    </lineage>
</organism>
<keyword evidence="5" id="KW-0732">Signal</keyword>
<dbReference type="InterPro" id="IPR001611">
    <property type="entry name" value="Leu-rich_rpt"/>
</dbReference>
<accession>A0A5J9WEV1</accession>
<comment type="similarity">
    <text evidence="4">Belongs to the polygalacturonase-inhibiting protein family.</text>
</comment>
<dbReference type="InterPro" id="IPR051848">
    <property type="entry name" value="PGIP"/>
</dbReference>
<keyword evidence="2" id="KW-0433">Leucine-rich repeat</keyword>
<feature type="domain" description="Leucine-rich repeat-containing N-terminal plant-type" evidence="6">
    <location>
        <begin position="37"/>
        <end position="74"/>
    </location>
</feature>
<evidence type="ECO:0000259" key="6">
    <source>
        <dbReference type="Pfam" id="PF08263"/>
    </source>
</evidence>
<dbReference type="SUPFAM" id="SSF52058">
    <property type="entry name" value="L domain-like"/>
    <property type="match status" value="1"/>
</dbReference>
<evidence type="ECO:0000256" key="2">
    <source>
        <dbReference type="ARBA" id="ARBA00022614"/>
    </source>
</evidence>
<dbReference type="OrthoDB" id="676979at2759"/>
<comment type="subcellular location">
    <subcellularLocation>
        <location evidence="1">Cell envelope</location>
    </subcellularLocation>
</comment>
<name>A0A5J9WEV1_9POAL</name>
<dbReference type="Gene3D" id="3.80.10.10">
    <property type="entry name" value="Ribonuclease Inhibitor"/>
    <property type="match status" value="1"/>
</dbReference>
<dbReference type="Pfam" id="PF08263">
    <property type="entry name" value="LRRNT_2"/>
    <property type="match status" value="1"/>
</dbReference>
<protein>
    <recommendedName>
        <fullName evidence="6">Leucine-rich repeat-containing N-terminal plant-type domain-containing protein</fullName>
    </recommendedName>
</protein>
<dbReference type="PANTHER" id="PTHR48059:SF21">
    <property type="entry name" value="LEUCINE-RICH REPEAT-CONTAINING N-TERMINAL PLANT-TYPE DOMAIN-CONTAINING PROTEIN"/>
    <property type="match status" value="1"/>
</dbReference>
<dbReference type="Gramene" id="TVU46486">
    <property type="protein sequence ID" value="TVU46486"/>
    <property type="gene ID" value="EJB05_06026"/>
</dbReference>